<comment type="caution">
    <text evidence="1">The sequence shown here is derived from an EMBL/GenBank/DDBJ whole genome shotgun (WGS) entry which is preliminary data.</text>
</comment>
<evidence type="ECO:0000313" key="1">
    <source>
        <dbReference type="EMBL" id="TCN73189.1"/>
    </source>
</evidence>
<name>A0A4R2EV37_9BACT</name>
<accession>A0A4R2EV37</accession>
<proteinExistence type="predicted"/>
<dbReference type="OrthoDB" id="9829909at2"/>
<sequence length="333" mass="38778">MKKPLLLLVAAAIYASGCMKSYNQPKVDLLMAYPFPSHHNNVEAYYNADKFPDPRTYIKVGIFQQTTNSANIDKQIPILKRIAQQYGADGILILGINEDGTKVASKYNLGDEVINILNHRKVTDYYSNLKNTEITFLAIKFRKNLNNVDQIVKNMLMYKYDTKSKNYKLVDIYRFSFDNQIVSGNQKNPDFQDLKSYSSFFLTYDKSPNWKESTRSKNLIVREYNDLNSPRMISSTSLNNDGSIEKIIKLYPRTQKKETITYTYQENKPVGRIIITKDNSIIEEQYNLNKQNKIEEVTIYDRKEKVKTPRYKLTFNYYSTNDLDSILVKSKPN</sequence>
<organism evidence="1 2">
    <name type="scientific">Acetobacteroides hydrogenigenes</name>
    <dbReference type="NCBI Taxonomy" id="979970"/>
    <lineage>
        <taxon>Bacteria</taxon>
        <taxon>Pseudomonadati</taxon>
        <taxon>Bacteroidota</taxon>
        <taxon>Bacteroidia</taxon>
        <taxon>Bacteroidales</taxon>
        <taxon>Rikenellaceae</taxon>
        <taxon>Acetobacteroides</taxon>
    </lineage>
</organism>
<protein>
    <submittedName>
        <fullName evidence="1">Uncharacterized protein</fullName>
    </submittedName>
</protein>
<gene>
    <name evidence="1" type="ORF">CLV25_101410</name>
</gene>
<evidence type="ECO:0000313" key="2">
    <source>
        <dbReference type="Proteomes" id="UP000294830"/>
    </source>
</evidence>
<keyword evidence="2" id="KW-1185">Reference proteome</keyword>
<dbReference type="EMBL" id="SLWB01000001">
    <property type="protein sequence ID" value="TCN73189.1"/>
    <property type="molecule type" value="Genomic_DNA"/>
</dbReference>
<dbReference type="RefSeq" id="WP_131837965.1">
    <property type="nucleotide sequence ID" value="NZ_SLWB01000001.1"/>
</dbReference>
<reference evidence="1 2" key="1">
    <citation type="submission" date="2019-03" db="EMBL/GenBank/DDBJ databases">
        <title>Genomic Encyclopedia of Archaeal and Bacterial Type Strains, Phase II (KMG-II): from individual species to whole genera.</title>
        <authorList>
            <person name="Goeker M."/>
        </authorList>
    </citation>
    <scope>NUCLEOTIDE SEQUENCE [LARGE SCALE GENOMIC DNA]</scope>
    <source>
        <strain evidence="1 2">RL-C</strain>
    </source>
</reference>
<dbReference type="Proteomes" id="UP000294830">
    <property type="component" value="Unassembled WGS sequence"/>
</dbReference>
<dbReference type="AlphaFoldDB" id="A0A4R2EV37"/>